<sequence>MTYSTASAGGPLLRARDLSRAYGERVVLDGLDLDVAPGQRLGLVGENGAGKSTLLRLLAGIEEPDAGRVLRPADTGFLHQELPHPPETTTAEVIDGALAPAREVERRLAAAAAALDADPEGAAALEGYAAALADAERLEVWDADRRAELVVAGLGLGGVDPGRPVGRMSGGQRARLALAALLVRRPRALLLDEPTNHLDDSALEFLEGHLRGLPGAVVVASHDRVFLDAVCTCLVDLDPAVDGPVRYGGAYSFYLREKRLERERWEQRHQQEQEQIKHLREAVRTTARKVGYGRPARDNDKMNFHRTGGRVEKQVSRRVRDARARLEELENDQVRRPPRPLSFTRPLTGAPAGEGSALSARGLVVPGRLSLEHLDLPSDGRLLVTGPNGAGKSTLLHVLARRLRPARGQVLWRRGASVALLEQDVVFPDPGRTPRSLYGTLETGPSGAPALAELGLVAPRDLDRPVGELSVGQRRRLALAMLVGRSPDVLLLDEPTNHLSLALAEELEEALGSSPGAVVVATHDRWLRRRWTGAELRMDGGRAVRASVHTTTGER</sequence>
<keyword evidence="2 6" id="KW-0067">ATP-binding</keyword>
<protein>
    <submittedName>
        <fullName evidence="6">Macrolide transport system ATP-binding/permease protein</fullName>
    </submittedName>
</protein>
<keyword evidence="7" id="KW-1185">Reference proteome</keyword>
<accession>A0A841IVB7</accession>
<dbReference type="SUPFAM" id="SSF52540">
    <property type="entry name" value="P-loop containing nucleoside triphosphate hydrolases"/>
    <property type="match status" value="2"/>
</dbReference>
<dbReference type="PROSITE" id="PS00211">
    <property type="entry name" value="ABC_TRANSPORTER_1"/>
    <property type="match status" value="2"/>
</dbReference>
<evidence type="ECO:0000256" key="3">
    <source>
        <dbReference type="SAM" id="Coils"/>
    </source>
</evidence>
<dbReference type="InterPro" id="IPR003593">
    <property type="entry name" value="AAA+_ATPase"/>
</dbReference>
<evidence type="ECO:0000313" key="6">
    <source>
        <dbReference type="EMBL" id="MBB6120151.1"/>
    </source>
</evidence>
<dbReference type="Proteomes" id="UP000536604">
    <property type="component" value="Unassembled WGS sequence"/>
</dbReference>
<dbReference type="RefSeq" id="WP_246405042.1">
    <property type="nucleotide sequence ID" value="NZ_JACHJO010000005.1"/>
</dbReference>
<dbReference type="GO" id="GO:0016887">
    <property type="term" value="F:ATP hydrolysis activity"/>
    <property type="evidence" value="ECO:0007669"/>
    <property type="project" value="InterPro"/>
</dbReference>
<dbReference type="EMBL" id="JACHJO010000005">
    <property type="protein sequence ID" value="MBB6120151.1"/>
    <property type="molecule type" value="Genomic_DNA"/>
</dbReference>
<name>A0A841IVB7_9ACTN</name>
<comment type="caution">
    <text evidence="6">The sequence shown here is derived from an EMBL/GenBank/DDBJ whole genome shotgun (WGS) entry which is preliminary data.</text>
</comment>
<dbReference type="PANTHER" id="PTHR42855:SF1">
    <property type="entry name" value="ABC TRANSPORTER DOMAIN-CONTAINING PROTEIN"/>
    <property type="match status" value="1"/>
</dbReference>
<evidence type="ECO:0000256" key="2">
    <source>
        <dbReference type="ARBA" id="ARBA00022840"/>
    </source>
</evidence>
<dbReference type="PANTHER" id="PTHR42855">
    <property type="entry name" value="ABC TRANSPORTER ATP-BINDING SUBUNIT"/>
    <property type="match status" value="1"/>
</dbReference>
<dbReference type="PROSITE" id="PS50893">
    <property type="entry name" value="ABC_TRANSPORTER_2"/>
    <property type="match status" value="2"/>
</dbReference>
<feature type="region of interest" description="Disordered" evidence="4">
    <location>
        <begin position="336"/>
        <end position="355"/>
    </location>
</feature>
<dbReference type="GO" id="GO:0005524">
    <property type="term" value="F:ATP binding"/>
    <property type="evidence" value="ECO:0007669"/>
    <property type="project" value="UniProtKB-KW"/>
</dbReference>
<evidence type="ECO:0000256" key="4">
    <source>
        <dbReference type="SAM" id="MobiDB-lite"/>
    </source>
</evidence>
<proteinExistence type="predicted"/>
<dbReference type="InterPro" id="IPR051309">
    <property type="entry name" value="ABCF_ATPase"/>
</dbReference>
<gene>
    <name evidence="6" type="ORF">FHS13_002102</name>
</gene>
<dbReference type="AlphaFoldDB" id="A0A841IVB7"/>
<evidence type="ECO:0000256" key="1">
    <source>
        <dbReference type="ARBA" id="ARBA00022741"/>
    </source>
</evidence>
<dbReference type="InterPro" id="IPR017871">
    <property type="entry name" value="ABC_transporter-like_CS"/>
</dbReference>
<dbReference type="Pfam" id="PF00005">
    <property type="entry name" value="ABC_tran"/>
    <property type="match status" value="2"/>
</dbReference>
<keyword evidence="3" id="KW-0175">Coiled coil</keyword>
<feature type="coiled-coil region" evidence="3">
    <location>
        <begin position="255"/>
        <end position="332"/>
    </location>
</feature>
<dbReference type="InterPro" id="IPR027417">
    <property type="entry name" value="P-loop_NTPase"/>
</dbReference>
<dbReference type="Gene3D" id="3.40.50.300">
    <property type="entry name" value="P-loop containing nucleotide triphosphate hydrolases"/>
    <property type="match status" value="3"/>
</dbReference>
<dbReference type="FunFam" id="3.40.50.300:FF:000011">
    <property type="entry name" value="Putative ABC transporter ATP-binding component"/>
    <property type="match status" value="1"/>
</dbReference>
<organism evidence="6 7">
    <name type="scientific">Nocardiopsis algeriensis</name>
    <dbReference type="NCBI Taxonomy" id="1478215"/>
    <lineage>
        <taxon>Bacteria</taxon>
        <taxon>Bacillati</taxon>
        <taxon>Actinomycetota</taxon>
        <taxon>Actinomycetes</taxon>
        <taxon>Streptosporangiales</taxon>
        <taxon>Nocardiopsidaceae</taxon>
        <taxon>Nocardiopsis</taxon>
    </lineage>
</organism>
<dbReference type="InterPro" id="IPR003439">
    <property type="entry name" value="ABC_transporter-like_ATP-bd"/>
</dbReference>
<dbReference type="SMART" id="SM00382">
    <property type="entry name" value="AAA"/>
    <property type="match status" value="2"/>
</dbReference>
<feature type="domain" description="ABC transporter" evidence="5">
    <location>
        <begin position="13"/>
        <end position="273"/>
    </location>
</feature>
<reference evidence="6 7" key="1">
    <citation type="submission" date="2020-08" db="EMBL/GenBank/DDBJ databases">
        <title>Genomic Encyclopedia of Type Strains, Phase III (KMG-III): the genomes of soil and plant-associated and newly described type strains.</title>
        <authorList>
            <person name="Whitman W."/>
        </authorList>
    </citation>
    <scope>NUCLEOTIDE SEQUENCE [LARGE SCALE GENOMIC DNA]</scope>
    <source>
        <strain evidence="6 7">CECT 8712</strain>
    </source>
</reference>
<keyword evidence="1" id="KW-0547">Nucleotide-binding</keyword>
<evidence type="ECO:0000313" key="7">
    <source>
        <dbReference type="Proteomes" id="UP000536604"/>
    </source>
</evidence>
<feature type="domain" description="ABC transporter" evidence="5">
    <location>
        <begin position="329"/>
        <end position="555"/>
    </location>
</feature>
<evidence type="ECO:0000259" key="5">
    <source>
        <dbReference type="PROSITE" id="PS50893"/>
    </source>
</evidence>